<feature type="transmembrane region" description="Helical" evidence="2">
    <location>
        <begin position="538"/>
        <end position="560"/>
    </location>
</feature>
<dbReference type="KEGG" id="pfm:Pyrfu_0138"/>
<dbReference type="GO" id="GO:0006508">
    <property type="term" value="P:proteolysis"/>
    <property type="evidence" value="ECO:0007669"/>
    <property type="project" value="InterPro"/>
</dbReference>
<keyword evidence="2" id="KW-0472">Membrane</keyword>
<name>G0EEG9_PYRF1</name>
<dbReference type="EMBL" id="CP002838">
    <property type="protein sequence ID" value="AEM38010.1"/>
    <property type="molecule type" value="Genomic_DNA"/>
</dbReference>
<feature type="domain" description="Lon proteolytic" evidence="3">
    <location>
        <begin position="108"/>
        <end position="172"/>
    </location>
</feature>
<dbReference type="SUPFAM" id="SSF54211">
    <property type="entry name" value="Ribosomal protein S5 domain 2-like"/>
    <property type="match status" value="1"/>
</dbReference>
<sequence>MRRTLLAPLLLLLLTLGPVAALGFTIQREVIVHLLAVDATGRGKVIDARIWVEIPGSDLFIAKPAYGVSEDTVLSARLALFYASLLADVDPLTINGGFEIIGREEVSGASGGLAFAVTYYSLIKGVYINTSHVALTGLLQPNGMVAAVGGVEAKVEAASKLGISEIVAPVASLSRLRVNSTKVGIVPVCSVAHALELVLSSPNINSANITLRSSVFKESAFELLELLNETIRLFGDELGEHKAIITDGASVANTLYNEGKYYAAASIAYSTLVMLLEVLPSGSLDNFTKLILSKVNRTAFAEKLLETKNSIAVEKKVPLWRLEALLAADYRFYAASKLLMSSNPRDKALGALRLLTAKHWLDASTRLTGPLIDQDVFKRSVRLLVTYADLSVKYLESLVKGAQVKIENPEKLGLDELRRDMNAAYIQGDDIRAAALALNALALVAQTITQYDIVAGADPVHEAICGLKQTMLHESIAGLKSFMTSMLVEYATSAPTNITRAIMASQAATYSLLPLVMKVVSAHVQQQPGAYSPLDDRLVAVIVIAMIVGSGSVIAALSMLKKIE</sequence>
<gene>
    <name evidence="4" type="ordered locus">Pyrfu_0138</name>
</gene>
<comment type="subcellular location">
    <subcellularLocation>
        <location evidence="1">Membrane</location>
        <topology evidence="1">Multi-pass membrane protein</topology>
    </subcellularLocation>
</comment>
<dbReference type="Pfam" id="PF05362">
    <property type="entry name" value="Lon_C"/>
    <property type="match status" value="1"/>
</dbReference>
<dbReference type="Gene3D" id="3.30.230.10">
    <property type="match status" value="1"/>
</dbReference>
<keyword evidence="2" id="KW-0812">Transmembrane</keyword>
<dbReference type="RefSeq" id="WP_014025687.1">
    <property type="nucleotide sequence ID" value="NC_015931.1"/>
</dbReference>
<proteinExistence type="predicted"/>
<dbReference type="AlphaFoldDB" id="G0EEG9"/>
<dbReference type="InParanoid" id="G0EEG9"/>
<dbReference type="InterPro" id="IPR020568">
    <property type="entry name" value="Ribosomal_Su5_D2-typ_SF"/>
</dbReference>
<reference evidence="4 5" key="1">
    <citation type="journal article" date="2011" name="Stand. Genomic Sci.">
        <title>Complete genome sequence of the hyperthermophilic chemolithoautotroph Pyrolobus fumarii type strain (1A).</title>
        <authorList>
            <person name="Anderson I."/>
            <person name="Goker M."/>
            <person name="Nolan M."/>
            <person name="Lucas S."/>
            <person name="Hammon N."/>
            <person name="Deshpande S."/>
            <person name="Cheng J.F."/>
            <person name="Tapia R."/>
            <person name="Han C."/>
            <person name="Goodwin L."/>
            <person name="Pitluck S."/>
            <person name="Huntemann M."/>
            <person name="Liolios K."/>
            <person name="Ivanova N."/>
            <person name="Pagani I."/>
            <person name="Mavromatis K."/>
            <person name="Ovchinikova G."/>
            <person name="Pati A."/>
            <person name="Chen A."/>
            <person name="Palaniappan K."/>
            <person name="Land M."/>
            <person name="Hauser L."/>
            <person name="Brambilla E.M."/>
            <person name="Huber H."/>
            <person name="Yasawong M."/>
            <person name="Rohde M."/>
            <person name="Spring S."/>
            <person name="Abt B."/>
            <person name="Sikorski J."/>
            <person name="Wirth R."/>
            <person name="Detter J.C."/>
            <person name="Woyke T."/>
            <person name="Bristow J."/>
            <person name="Eisen J.A."/>
            <person name="Markowitz V."/>
            <person name="Hugenholtz P."/>
            <person name="Kyrpides N.C."/>
            <person name="Klenk H.P."/>
            <person name="Lapidus A."/>
        </authorList>
    </citation>
    <scope>NUCLEOTIDE SEQUENCE [LARGE SCALE GENOMIC DNA]</scope>
    <source>
        <strain evidence="5">DSM 11204 / 1A</strain>
    </source>
</reference>
<accession>G0EEG9</accession>
<dbReference type="HOGENOM" id="CLU_482860_0_0_2"/>
<dbReference type="eggNOG" id="arCOG01937">
    <property type="taxonomic scope" value="Archaea"/>
</dbReference>
<protein>
    <recommendedName>
        <fullName evidence="3">Lon proteolytic domain-containing protein</fullName>
    </recommendedName>
</protein>
<dbReference type="GO" id="GO:0004252">
    <property type="term" value="F:serine-type endopeptidase activity"/>
    <property type="evidence" value="ECO:0007669"/>
    <property type="project" value="InterPro"/>
</dbReference>
<organism evidence="4 5">
    <name type="scientific">Pyrolobus fumarii (strain DSM 11204 / 1A)</name>
    <dbReference type="NCBI Taxonomy" id="694429"/>
    <lineage>
        <taxon>Archaea</taxon>
        <taxon>Thermoproteota</taxon>
        <taxon>Thermoprotei</taxon>
        <taxon>Desulfurococcales</taxon>
        <taxon>Pyrodictiaceae</taxon>
        <taxon>Pyrolobus</taxon>
    </lineage>
</organism>
<dbReference type="GeneID" id="11139772"/>
<dbReference type="InterPro" id="IPR008269">
    <property type="entry name" value="Lon_proteolytic"/>
</dbReference>
<evidence type="ECO:0000313" key="4">
    <source>
        <dbReference type="EMBL" id="AEM38010.1"/>
    </source>
</evidence>
<dbReference type="GO" id="GO:0016020">
    <property type="term" value="C:membrane"/>
    <property type="evidence" value="ECO:0007669"/>
    <property type="project" value="UniProtKB-SubCell"/>
</dbReference>
<keyword evidence="5" id="KW-1185">Reference proteome</keyword>
<keyword evidence="2" id="KW-1133">Transmembrane helix</keyword>
<evidence type="ECO:0000313" key="5">
    <source>
        <dbReference type="Proteomes" id="UP000001037"/>
    </source>
</evidence>
<evidence type="ECO:0000256" key="2">
    <source>
        <dbReference type="SAM" id="Phobius"/>
    </source>
</evidence>
<dbReference type="OrthoDB" id="384316at2157"/>
<dbReference type="PRINTS" id="PR00830">
    <property type="entry name" value="ENDOLAPTASE"/>
</dbReference>
<evidence type="ECO:0000259" key="3">
    <source>
        <dbReference type="Pfam" id="PF05362"/>
    </source>
</evidence>
<dbReference type="GO" id="GO:0004176">
    <property type="term" value="F:ATP-dependent peptidase activity"/>
    <property type="evidence" value="ECO:0007669"/>
    <property type="project" value="InterPro"/>
</dbReference>
<dbReference type="InterPro" id="IPR014721">
    <property type="entry name" value="Ribsml_uS5_D2-typ_fold_subgr"/>
</dbReference>
<evidence type="ECO:0000256" key="1">
    <source>
        <dbReference type="ARBA" id="ARBA00004141"/>
    </source>
</evidence>
<dbReference type="Proteomes" id="UP000001037">
    <property type="component" value="Chromosome"/>
</dbReference>